<dbReference type="RefSeq" id="WP_072906042.1">
    <property type="nucleotide sequence ID" value="NZ_FQZT01000002.1"/>
</dbReference>
<comment type="similarity">
    <text evidence="7 8">Belongs to the formate--tetrahydrofolate ligase family.</text>
</comment>
<dbReference type="CDD" id="cd00477">
    <property type="entry name" value="FTHFS"/>
    <property type="match status" value="1"/>
</dbReference>
<proteinExistence type="inferred from homology"/>
<name>A0A1M6E4S4_MALRU</name>
<sequence>MLSDVEIRRQAHPQSIGKIADRLGISHDLLLPYGREMAKVNSGRLLKTKGKQGRLVLISATTPTAAGEGKTTTSIGLGQALSRLGESVCLALREPSLGPCLGMKGGATGGGYSQLLPADRINLHFTGDFHAITSANNLLSAVIDNHIYQGNKLNIDPRRVLWRRVCDMNDRSLRHIVLGLGGKLQGIPREGGFDITAASEVMAMLCLAESQADLQQRLDKTLVAFDYDEKPVYAGQLKVTGAMLALLRDALHPNLVQTLEGVPALVHGGPFANIAHGCNSLIATRTALHCADWAITEAGFGFDLGAEKFFDIKCRLGGVDPVVVVLVTTCRALKLHGGQQKKHLGEKDLSALRRGLVNLDKHIENVLKFNKQPVVALNSFSGDPVAEVALIEARCRELDVPFALSDHFARGGEGAIALAEQVKQIADSAEPYKPLYELDLPVEEKVRTICREIYGAHDVAFTKQAEKDLRQIEVLDLEDLPVCIAKAPGSLSDDPKLIGRPRDFDVTVRSIQINSGAGFLVVLTGDILRMPGLPKHPAAENWSLSEDGSIDGLH</sequence>
<evidence type="ECO:0000256" key="8">
    <source>
        <dbReference type="HAMAP-Rule" id="MF_01543"/>
    </source>
</evidence>
<gene>
    <name evidence="8" type="primary">fhs</name>
    <name evidence="9" type="ORF">SAMN02745165_00934</name>
</gene>
<accession>A0A1M6E4S4</accession>
<dbReference type="EC" id="6.3.4.3" evidence="8"/>
<feature type="binding site" evidence="8">
    <location>
        <begin position="64"/>
        <end position="71"/>
    </location>
    <ligand>
        <name>ATP</name>
        <dbReference type="ChEBI" id="CHEBI:30616"/>
    </ligand>
</feature>
<keyword evidence="3 8" id="KW-0436">Ligase</keyword>
<comment type="catalytic activity">
    <reaction evidence="6 8">
        <text>(6S)-5,6,7,8-tetrahydrofolate + formate + ATP = (6R)-10-formyltetrahydrofolate + ADP + phosphate</text>
        <dbReference type="Rhea" id="RHEA:20221"/>
        <dbReference type="ChEBI" id="CHEBI:15740"/>
        <dbReference type="ChEBI" id="CHEBI:30616"/>
        <dbReference type="ChEBI" id="CHEBI:43474"/>
        <dbReference type="ChEBI" id="CHEBI:57453"/>
        <dbReference type="ChEBI" id="CHEBI:195366"/>
        <dbReference type="ChEBI" id="CHEBI:456216"/>
        <dbReference type="EC" id="6.3.4.3"/>
    </reaction>
</comment>
<evidence type="ECO:0000256" key="7">
    <source>
        <dbReference type="ARBA" id="ARBA00061363"/>
    </source>
</evidence>
<dbReference type="InterPro" id="IPR000559">
    <property type="entry name" value="Formate_THF_ligase"/>
</dbReference>
<dbReference type="UniPathway" id="UPA00193"/>
<organism evidence="9 10">
    <name type="scientific">Malonomonas rubra DSM 5091</name>
    <dbReference type="NCBI Taxonomy" id="1122189"/>
    <lineage>
        <taxon>Bacteria</taxon>
        <taxon>Pseudomonadati</taxon>
        <taxon>Thermodesulfobacteriota</taxon>
        <taxon>Desulfuromonadia</taxon>
        <taxon>Desulfuromonadales</taxon>
        <taxon>Geopsychrobacteraceae</taxon>
        <taxon>Malonomonas</taxon>
    </lineage>
</organism>
<dbReference type="Proteomes" id="UP000184171">
    <property type="component" value="Unassembled WGS sequence"/>
</dbReference>
<evidence type="ECO:0000256" key="4">
    <source>
        <dbReference type="ARBA" id="ARBA00022741"/>
    </source>
</evidence>
<dbReference type="AlphaFoldDB" id="A0A1M6E4S4"/>
<dbReference type="Gene3D" id="3.40.50.300">
    <property type="entry name" value="P-loop containing nucleotide triphosphate hydrolases"/>
    <property type="match status" value="1"/>
</dbReference>
<dbReference type="GO" id="GO:0005524">
    <property type="term" value="F:ATP binding"/>
    <property type="evidence" value="ECO:0007669"/>
    <property type="project" value="UniProtKB-UniRule"/>
</dbReference>
<dbReference type="STRING" id="1122189.SAMN02745165_00934"/>
<reference evidence="9 10" key="1">
    <citation type="submission" date="2016-11" db="EMBL/GenBank/DDBJ databases">
        <authorList>
            <person name="Jaros S."/>
            <person name="Januszkiewicz K."/>
            <person name="Wedrychowicz H."/>
        </authorList>
    </citation>
    <scope>NUCLEOTIDE SEQUENCE [LARGE SCALE GENOMIC DNA]</scope>
    <source>
        <strain evidence="9 10">DSM 5091</strain>
    </source>
</reference>
<dbReference type="GO" id="GO:0035999">
    <property type="term" value="P:tetrahydrofolate interconversion"/>
    <property type="evidence" value="ECO:0007669"/>
    <property type="project" value="UniProtKB-UniRule"/>
</dbReference>
<dbReference type="InterPro" id="IPR027417">
    <property type="entry name" value="P-loop_NTPase"/>
</dbReference>
<protein>
    <recommendedName>
        <fullName evidence="8">Formate--tetrahydrofolate ligase</fullName>
        <ecNumber evidence="8">6.3.4.3</ecNumber>
    </recommendedName>
    <alternativeName>
        <fullName evidence="8">Formyltetrahydrofolate synthetase</fullName>
        <shortName evidence="8">FHS</shortName>
        <shortName evidence="8">FTHFS</shortName>
    </alternativeName>
</protein>
<evidence type="ECO:0000256" key="2">
    <source>
        <dbReference type="ARBA" id="ARBA00022563"/>
    </source>
</evidence>
<dbReference type="SUPFAM" id="SSF52540">
    <property type="entry name" value="P-loop containing nucleoside triphosphate hydrolases"/>
    <property type="match status" value="1"/>
</dbReference>
<dbReference type="HAMAP" id="MF_01543">
    <property type="entry name" value="FTHFS"/>
    <property type="match status" value="1"/>
</dbReference>
<dbReference type="GO" id="GO:0004329">
    <property type="term" value="F:formate-tetrahydrofolate ligase activity"/>
    <property type="evidence" value="ECO:0007669"/>
    <property type="project" value="UniProtKB-UniRule"/>
</dbReference>
<evidence type="ECO:0000256" key="1">
    <source>
        <dbReference type="ARBA" id="ARBA00004777"/>
    </source>
</evidence>
<evidence type="ECO:0000256" key="6">
    <source>
        <dbReference type="ARBA" id="ARBA00049033"/>
    </source>
</evidence>
<evidence type="ECO:0000313" key="9">
    <source>
        <dbReference type="EMBL" id="SHI80360.1"/>
    </source>
</evidence>
<evidence type="ECO:0000313" key="10">
    <source>
        <dbReference type="Proteomes" id="UP000184171"/>
    </source>
</evidence>
<keyword evidence="4 8" id="KW-0547">Nucleotide-binding</keyword>
<dbReference type="OrthoDB" id="9761733at2"/>
<dbReference type="Pfam" id="PF01268">
    <property type="entry name" value="FTHFS"/>
    <property type="match status" value="1"/>
</dbReference>
<dbReference type="NCBIfam" id="NF010030">
    <property type="entry name" value="PRK13505.1"/>
    <property type="match status" value="1"/>
</dbReference>
<evidence type="ECO:0000256" key="3">
    <source>
        <dbReference type="ARBA" id="ARBA00022598"/>
    </source>
</evidence>
<keyword evidence="2 8" id="KW-0554">One-carbon metabolism</keyword>
<comment type="pathway">
    <text evidence="1 8">One-carbon metabolism; tetrahydrofolate interconversion.</text>
</comment>
<dbReference type="EMBL" id="FQZT01000002">
    <property type="protein sequence ID" value="SHI80360.1"/>
    <property type="molecule type" value="Genomic_DNA"/>
</dbReference>
<dbReference type="FunFam" id="3.30.1510.10:FF:000001">
    <property type="entry name" value="Formate--tetrahydrofolate ligase"/>
    <property type="match status" value="1"/>
</dbReference>
<keyword evidence="10" id="KW-1185">Reference proteome</keyword>
<dbReference type="PROSITE" id="PS00721">
    <property type="entry name" value="FTHFS_1"/>
    <property type="match status" value="1"/>
</dbReference>
<evidence type="ECO:0000256" key="5">
    <source>
        <dbReference type="ARBA" id="ARBA00022840"/>
    </source>
</evidence>
<dbReference type="Gene3D" id="3.30.1510.10">
    <property type="entry name" value="Domain 2, N(10)-formyltetrahydrofolate synthetase"/>
    <property type="match status" value="1"/>
</dbReference>
<dbReference type="Gene3D" id="3.10.410.10">
    <property type="entry name" value="Formyltetrahydrofolate synthetase, domain 3"/>
    <property type="match status" value="1"/>
</dbReference>
<keyword evidence="5 8" id="KW-0067">ATP-binding</keyword>
<dbReference type="InterPro" id="IPR020628">
    <property type="entry name" value="Formate_THF_ligase_CS"/>
</dbReference>